<protein>
    <submittedName>
        <fullName evidence="1">Uncharacterized protein</fullName>
    </submittedName>
</protein>
<proteinExistence type="predicted"/>
<accession>A0A2P2KU25</accession>
<name>A0A2P2KU25_RHIMU</name>
<dbReference type="EMBL" id="GGEC01028736">
    <property type="protein sequence ID" value="MBX09220.1"/>
    <property type="molecule type" value="Transcribed_RNA"/>
</dbReference>
<dbReference type="AlphaFoldDB" id="A0A2P2KU25"/>
<reference evidence="1" key="1">
    <citation type="submission" date="2018-02" db="EMBL/GenBank/DDBJ databases">
        <title>Rhizophora mucronata_Transcriptome.</title>
        <authorList>
            <person name="Meera S.P."/>
            <person name="Sreeshan A."/>
            <person name="Augustine A."/>
        </authorList>
    </citation>
    <scope>NUCLEOTIDE SEQUENCE</scope>
    <source>
        <tissue evidence="1">Leaf</tissue>
    </source>
</reference>
<evidence type="ECO:0000313" key="1">
    <source>
        <dbReference type="EMBL" id="MBX09220.1"/>
    </source>
</evidence>
<organism evidence="1">
    <name type="scientific">Rhizophora mucronata</name>
    <name type="common">Asiatic mangrove</name>
    <dbReference type="NCBI Taxonomy" id="61149"/>
    <lineage>
        <taxon>Eukaryota</taxon>
        <taxon>Viridiplantae</taxon>
        <taxon>Streptophyta</taxon>
        <taxon>Embryophyta</taxon>
        <taxon>Tracheophyta</taxon>
        <taxon>Spermatophyta</taxon>
        <taxon>Magnoliopsida</taxon>
        <taxon>eudicotyledons</taxon>
        <taxon>Gunneridae</taxon>
        <taxon>Pentapetalae</taxon>
        <taxon>rosids</taxon>
        <taxon>fabids</taxon>
        <taxon>Malpighiales</taxon>
        <taxon>Rhizophoraceae</taxon>
        <taxon>Rhizophora</taxon>
    </lineage>
</organism>
<sequence>MPKQLFLQLNPCLEASFLQELVRLLGTAKCSSNPLLHQQHFLMPMHIAQQQARNSFLRKHAIKTRNLEIAYLFGCLSRERNVLHWGILG</sequence>